<dbReference type="Pfam" id="PF25988">
    <property type="entry name" value="HH_CyaD"/>
    <property type="match status" value="1"/>
</dbReference>
<dbReference type="EMBL" id="JXDG01000111">
    <property type="protein sequence ID" value="KIH80548.1"/>
    <property type="molecule type" value="Genomic_DNA"/>
</dbReference>
<keyword evidence="4 9" id="KW-1003">Cell membrane</keyword>
<feature type="compositionally biased region" description="Polar residues" evidence="11">
    <location>
        <begin position="356"/>
        <end position="367"/>
    </location>
</feature>
<evidence type="ECO:0000256" key="5">
    <source>
        <dbReference type="ARBA" id="ARBA00022519"/>
    </source>
</evidence>
<dbReference type="SUPFAM" id="SSF111369">
    <property type="entry name" value="HlyD-like secretion proteins"/>
    <property type="match status" value="1"/>
</dbReference>
<evidence type="ECO:0000256" key="11">
    <source>
        <dbReference type="SAM" id="MobiDB-lite"/>
    </source>
</evidence>
<comment type="subcellular location">
    <subcellularLocation>
        <location evidence="1 9">Cell inner membrane</location>
        <topology evidence="1 9">Single-pass membrane protein</topology>
    </subcellularLocation>
</comment>
<comment type="caution">
    <text evidence="14">The sequence shown here is derived from an EMBL/GenBank/DDBJ whole genome shotgun (WGS) entry which is preliminary data.</text>
</comment>
<keyword evidence="15" id="KW-1185">Reference proteome</keyword>
<feature type="region of interest" description="Disordered" evidence="11">
    <location>
        <begin position="346"/>
        <end position="374"/>
    </location>
</feature>
<dbReference type="STRING" id="226910.UCMB321_5677"/>
<dbReference type="Pfam" id="PF26002">
    <property type="entry name" value="Beta-barrel_AprE"/>
    <property type="match status" value="1"/>
</dbReference>
<dbReference type="NCBIfam" id="TIGR01843">
    <property type="entry name" value="type_I_hlyD"/>
    <property type="match status" value="1"/>
</dbReference>
<feature type="domain" description="CyaD-like alpha-helical hairpin" evidence="12">
    <location>
        <begin position="68"/>
        <end position="264"/>
    </location>
</feature>
<dbReference type="InterPro" id="IPR006144">
    <property type="entry name" value="Secretion_HlyD_CS"/>
</dbReference>
<dbReference type="InterPro" id="IPR058982">
    <property type="entry name" value="Beta-barrel_AprE"/>
</dbReference>
<dbReference type="Gene3D" id="2.40.30.170">
    <property type="match status" value="1"/>
</dbReference>
<evidence type="ECO:0000256" key="4">
    <source>
        <dbReference type="ARBA" id="ARBA00022475"/>
    </source>
</evidence>
<gene>
    <name evidence="14" type="ORF">UCMB321_5677</name>
</gene>
<evidence type="ECO:0000256" key="9">
    <source>
        <dbReference type="RuleBase" id="RU365093"/>
    </source>
</evidence>
<dbReference type="GO" id="GO:0005886">
    <property type="term" value="C:plasma membrane"/>
    <property type="evidence" value="ECO:0007669"/>
    <property type="project" value="UniProtKB-SubCell"/>
</dbReference>
<dbReference type="PROSITE" id="PS00543">
    <property type="entry name" value="HLYD_FAMILY"/>
    <property type="match status" value="1"/>
</dbReference>
<accession>A0A0C2EPE6</accession>
<keyword evidence="8" id="KW-0472">Membrane</keyword>
<dbReference type="InterPro" id="IPR059040">
    <property type="entry name" value="HH_CyaD-like"/>
</dbReference>
<evidence type="ECO:0000256" key="2">
    <source>
        <dbReference type="ARBA" id="ARBA00009477"/>
    </source>
</evidence>
<dbReference type="InterPro" id="IPR010129">
    <property type="entry name" value="T1SS_HlyD"/>
</dbReference>
<feature type="domain" description="AprE-like beta-barrel" evidence="13">
    <location>
        <begin position="305"/>
        <end position="411"/>
    </location>
</feature>
<evidence type="ECO:0000256" key="3">
    <source>
        <dbReference type="ARBA" id="ARBA00022448"/>
    </source>
</evidence>
<protein>
    <recommendedName>
        <fullName evidence="9">Membrane fusion protein (MFP) family protein</fullName>
    </recommendedName>
</protein>
<feature type="coiled-coil region" evidence="10">
    <location>
        <begin position="198"/>
        <end position="261"/>
    </location>
</feature>
<reference evidence="14 15" key="1">
    <citation type="submission" date="2015-01" db="EMBL/GenBank/DDBJ databases">
        <title>Complete genome of Pseudomonas batumici UCM B-321 producer of the batumin antibiotic with strong antistaphilococcal and potential anticancer activity.</title>
        <authorList>
            <person name="Klochko V.V."/>
            <person name="Zelena L.B."/>
            <person name="Elena K.A."/>
            <person name="Reva O.N."/>
        </authorList>
    </citation>
    <scope>NUCLEOTIDE SEQUENCE [LARGE SCALE GENOMIC DNA]</scope>
    <source>
        <strain evidence="14 15">UCM B-321</strain>
    </source>
</reference>
<dbReference type="PANTHER" id="PTHR30386">
    <property type="entry name" value="MEMBRANE FUSION SUBUNIT OF EMRAB-TOLC MULTIDRUG EFFLUX PUMP"/>
    <property type="match status" value="1"/>
</dbReference>
<evidence type="ECO:0000256" key="8">
    <source>
        <dbReference type="ARBA" id="ARBA00023136"/>
    </source>
</evidence>
<dbReference type="GO" id="GO:0009306">
    <property type="term" value="P:protein secretion"/>
    <property type="evidence" value="ECO:0007669"/>
    <property type="project" value="InterPro"/>
</dbReference>
<evidence type="ECO:0000256" key="10">
    <source>
        <dbReference type="SAM" id="Coils"/>
    </source>
</evidence>
<keyword evidence="7" id="KW-1133">Transmembrane helix</keyword>
<dbReference type="Gene3D" id="2.40.50.100">
    <property type="match status" value="1"/>
</dbReference>
<dbReference type="PANTHER" id="PTHR30386:SF27">
    <property type="entry name" value="MEMBRANE FUSION PROTEIN (MFP) FAMILY PROTEIN"/>
    <property type="match status" value="1"/>
</dbReference>
<proteinExistence type="inferred from homology"/>
<evidence type="ECO:0000259" key="13">
    <source>
        <dbReference type="Pfam" id="PF26002"/>
    </source>
</evidence>
<name>A0A0C2EPE6_9PSED</name>
<keyword evidence="3 9" id="KW-0813">Transport</keyword>
<evidence type="ECO:0000313" key="15">
    <source>
        <dbReference type="Proteomes" id="UP000031535"/>
    </source>
</evidence>
<dbReference type="InterPro" id="IPR050739">
    <property type="entry name" value="MFP"/>
</dbReference>
<keyword evidence="6" id="KW-0812">Transmembrane</keyword>
<keyword evidence="5 9" id="KW-0997">Cell inner membrane</keyword>
<dbReference type="AlphaFoldDB" id="A0A0C2EPE6"/>
<comment type="similarity">
    <text evidence="2 9">Belongs to the membrane fusion protein (MFP) (TC 8.A.1) family.</text>
</comment>
<evidence type="ECO:0000259" key="12">
    <source>
        <dbReference type="Pfam" id="PF25988"/>
    </source>
</evidence>
<sequence length="434" mass="48380">MRLIITFAALALIWSVVGKVDIVATASGKIIPNAHTKVIQPLETAIVKAIYVNDGQKVKAGDVLIELDATTAQADTDRTHIDWQQTQLDAARARAILEALTHNNTAPVMSDPLNGAELEKYAAAQRMAAGQYAEYRTKWQQLSAELTQHESERAAILENEHKLEATLPIATQREKDFKDLLEKSYVARHDYLDKEQARIEMERDLASAKAKLKELDAVILTTQRQKEALTAETQRTQLDQLHDAEQKMGDYKQEYIKANNHRDSMTLTAPVDGTVQQLAIHTIGGVVTPAQQLMAVVPLDNALDVEAFVQNKDIGFVNEGQDAQIKIETFPFTKYGTIHGTVLRVSNDAVQEDPKQTQTNDSKTNSADNRDKPSGLVYSARVQMATNTMDVDGKTINLTPGMAVTVEIKTGRRRLIEYFLSPLMQYKDESLRER</sequence>
<evidence type="ECO:0000313" key="14">
    <source>
        <dbReference type="EMBL" id="KIH80548.1"/>
    </source>
</evidence>
<evidence type="ECO:0000256" key="6">
    <source>
        <dbReference type="ARBA" id="ARBA00022692"/>
    </source>
</evidence>
<evidence type="ECO:0000256" key="1">
    <source>
        <dbReference type="ARBA" id="ARBA00004377"/>
    </source>
</evidence>
<evidence type="ECO:0000256" key="7">
    <source>
        <dbReference type="ARBA" id="ARBA00022989"/>
    </source>
</evidence>
<dbReference type="Proteomes" id="UP000031535">
    <property type="component" value="Unassembled WGS sequence"/>
</dbReference>
<keyword evidence="10" id="KW-0175">Coiled coil</keyword>
<organism evidence="14 15">
    <name type="scientific">Pseudomonas batumici</name>
    <dbReference type="NCBI Taxonomy" id="226910"/>
    <lineage>
        <taxon>Bacteria</taxon>
        <taxon>Pseudomonadati</taxon>
        <taxon>Pseudomonadota</taxon>
        <taxon>Gammaproteobacteria</taxon>
        <taxon>Pseudomonadales</taxon>
        <taxon>Pseudomonadaceae</taxon>
        <taxon>Pseudomonas</taxon>
    </lineage>
</organism>
<dbReference type="PRINTS" id="PR01490">
    <property type="entry name" value="RTXTOXIND"/>
</dbReference>
<dbReference type="PATRIC" id="fig|226910.6.peg.5663"/>